<feature type="compositionally biased region" description="Basic and acidic residues" evidence="10">
    <location>
        <begin position="253"/>
        <end position="267"/>
    </location>
</feature>
<dbReference type="InterPro" id="IPR014720">
    <property type="entry name" value="dsRBD_dom"/>
</dbReference>
<keyword evidence="3" id="KW-0540">Nuclease</keyword>
<organism evidence="13">
    <name type="scientific">Fagus sylvatica</name>
    <name type="common">Beechnut</name>
    <dbReference type="NCBI Taxonomy" id="28930"/>
    <lineage>
        <taxon>Eukaryota</taxon>
        <taxon>Viridiplantae</taxon>
        <taxon>Streptophyta</taxon>
        <taxon>Embryophyta</taxon>
        <taxon>Tracheophyta</taxon>
        <taxon>Spermatophyta</taxon>
        <taxon>Magnoliopsida</taxon>
        <taxon>eudicotyledons</taxon>
        <taxon>Gunneridae</taxon>
        <taxon>Pentapetalae</taxon>
        <taxon>rosids</taxon>
        <taxon>fabids</taxon>
        <taxon>Fagales</taxon>
        <taxon>Fagaceae</taxon>
        <taxon>Fagus</taxon>
    </lineage>
</organism>
<keyword evidence="6" id="KW-0378">Hydrolase</keyword>
<sequence>MDLGKQNQRFETSGVDFDSLEGALNIKFKNKGLLVQAITHASLQSSGGSYERLEFIGDAILAQLITKHLFFKYTDLAPGSLTDLRSAAVNNEYFARVAVKHNFHVHLRLRSSALEKQIQDFVKEFQDELLKPGFNFFDLSDCKAPKVLADIVESIAGAIFLDNGHDTAVVWKVFQPLLQPMVTPETLPMNPVRELQERCHQQAEALEYRSSGSGNMTTVKVFIDGVQVGIAQNPQRKMAEKLAARNALAALKEKETADTKEKGDQNGKKKRNGNQTFTRKKLNDICLRRNWPLPIYWCVNEDGPPHEKRFTYAVQVNTTDRGWTDDCVGKPMPNIQKAKDSAAALLLELINKLYS</sequence>
<dbReference type="AlphaFoldDB" id="A0A2N9I3U0"/>
<keyword evidence="5" id="KW-0255">Endonuclease</keyword>
<dbReference type="SUPFAM" id="SSF69065">
    <property type="entry name" value="RNase III domain-like"/>
    <property type="match status" value="1"/>
</dbReference>
<dbReference type="Pfam" id="PF14709">
    <property type="entry name" value="DND1_DSRM"/>
    <property type="match status" value="1"/>
</dbReference>
<dbReference type="SUPFAM" id="SSF54768">
    <property type="entry name" value="dsRNA-binding domain-like"/>
    <property type="match status" value="2"/>
</dbReference>
<dbReference type="InterPro" id="IPR036389">
    <property type="entry name" value="RNase_III_sf"/>
</dbReference>
<dbReference type="Gene3D" id="1.10.1520.10">
    <property type="entry name" value="Ribonuclease III domain"/>
    <property type="match status" value="1"/>
</dbReference>
<evidence type="ECO:0000259" key="12">
    <source>
        <dbReference type="PROSITE" id="PS50142"/>
    </source>
</evidence>
<evidence type="ECO:0008006" key="14">
    <source>
        <dbReference type="Google" id="ProtNLM"/>
    </source>
</evidence>
<dbReference type="GO" id="GO:0030422">
    <property type="term" value="P:siRNA processing"/>
    <property type="evidence" value="ECO:0007669"/>
    <property type="project" value="TreeGrafter"/>
</dbReference>
<evidence type="ECO:0000256" key="10">
    <source>
        <dbReference type="SAM" id="MobiDB-lite"/>
    </source>
</evidence>
<evidence type="ECO:0000256" key="6">
    <source>
        <dbReference type="ARBA" id="ARBA00022801"/>
    </source>
</evidence>
<evidence type="ECO:0000256" key="8">
    <source>
        <dbReference type="ARBA" id="ARBA00022884"/>
    </source>
</evidence>
<dbReference type="Gene3D" id="3.30.160.20">
    <property type="match status" value="2"/>
</dbReference>
<gene>
    <name evidence="13" type="ORF">FSB_LOCUS46562</name>
</gene>
<dbReference type="Pfam" id="PF00636">
    <property type="entry name" value="Ribonuclease_3"/>
    <property type="match status" value="1"/>
</dbReference>
<evidence type="ECO:0000256" key="4">
    <source>
        <dbReference type="ARBA" id="ARBA00022723"/>
    </source>
</evidence>
<dbReference type="GO" id="GO:0006364">
    <property type="term" value="P:rRNA processing"/>
    <property type="evidence" value="ECO:0007669"/>
    <property type="project" value="InterPro"/>
</dbReference>
<accession>A0A2N9I3U0</accession>
<proteinExistence type="inferred from homology"/>
<dbReference type="EMBL" id="OIVN01004668">
    <property type="protein sequence ID" value="SPD18680.1"/>
    <property type="molecule type" value="Genomic_DNA"/>
</dbReference>
<dbReference type="HAMAP" id="MF_00104">
    <property type="entry name" value="RNase_III"/>
    <property type="match status" value="1"/>
</dbReference>
<keyword evidence="4" id="KW-0479">Metal-binding</keyword>
<evidence type="ECO:0000256" key="1">
    <source>
        <dbReference type="ARBA" id="ARBA00001936"/>
    </source>
</evidence>
<protein>
    <recommendedName>
        <fullName evidence="14">RNase III domain-containing protein</fullName>
    </recommendedName>
</protein>
<evidence type="ECO:0000256" key="9">
    <source>
        <dbReference type="PROSITE-ProRule" id="PRU00266"/>
    </source>
</evidence>
<dbReference type="GO" id="GO:0046872">
    <property type="term" value="F:metal ion binding"/>
    <property type="evidence" value="ECO:0007669"/>
    <property type="project" value="UniProtKB-KW"/>
</dbReference>
<dbReference type="InterPro" id="IPR000999">
    <property type="entry name" value="RNase_III_dom"/>
</dbReference>
<dbReference type="Pfam" id="PF00035">
    <property type="entry name" value="dsrm"/>
    <property type="match status" value="1"/>
</dbReference>
<feature type="region of interest" description="Disordered" evidence="10">
    <location>
        <begin position="253"/>
        <end position="275"/>
    </location>
</feature>
<dbReference type="CDD" id="cd00593">
    <property type="entry name" value="RIBOc"/>
    <property type="match status" value="1"/>
</dbReference>
<comment type="cofactor">
    <cofactor evidence="1">
        <name>Mn(2+)</name>
        <dbReference type="ChEBI" id="CHEBI:29035"/>
    </cofactor>
</comment>
<dbReference type="GO" id="GO:0005634">
    <property type="term" value="C:nucleus"/>
    <property type="evidence" value="ECO:0007669"/>
    <property type="project" value="TreeGrafter"/>
</dbReference>
<dbReference type="CDD" id="cd19869">
    <property type="entry name" value="DSRM_DCL_plant"/>
    <property type="match status" value="1"/>
</dbReference>
<evidence type="ECO:0000256" key="3">
    <source>
        <dbReference type="ARBA" id="ARBA00022722"/>
    </source>
</evidence>
<dbReference type="PANTHER" id="PTHR14950:SF37">
    <property type="entry name" value="ENDORIBONUCLEASE DICER"/>
    <property type="match status" value="1"/>
</dbReference>
<dbReference type="PANTHER" id="PTHR14950">
    <property type="entry name" value="DICER-RELATED"/>
    <property type="match status" value="1"/>
</dbReference>
<name>A0A2N9I3U0_FAGSY</name>
<dbReference type="SMART" id="SM00535">
    <property type="entry name" value="RIBOc"/>
    <property type="match status" value="1"/>
</dbReference>
<dbReference type="PROSITE" id="PS50142">
    <property type="entry name" value="RNASE_3_2"/>
    <property type="match status" value="1"/>
</dbReference>
<keyword evidence="7" id="KW-0460">Magnesium</keyword>
<evidence type="ECO:0000313" key="13">
    <source>
        <dbReference type="EMBL" id="SPD18680.1"/>
    </source>
</evidence>
<dbReference type="GO" id="GO:0003723">
    <property type="term" value="F:RNA binding"/>
    <property type="evidence" value="ECO:0007669"/>
    <property type="project" value="UniProtKB-UniRule"/>
</dbReference>
<evidence type="ECO:0000256" key="5">
    <source>
        <dbReference type="ARBA" id="ARBA00022759"/>
    </source>
</evidence>
<feature type="domain" description="DRBM" evidence="11">
    <location>
        <begin position="277"/>
        <end position="352"/>
    </location>
</feature>
<dbReference type="GO" id="GO:0004525">
    <property type="term" value="F:ribonuclease III activity"/>
    <property type="evidence" value="ECO:0007669"/>
    <property type="project" value="InterPro"/>
</dbReference>
<dbReference type="SMART" id="SM00358">
    <property type="entry name" value="DSRM"/>
    <property type="match status" value="2"/>
</dbReference>
<comment type="cofactor">
    <cofactor evidence="2">
        <name>Mg(2+)</name>
        <dbReference type="ChEBI" id="CHEBI:18420"/>
    </cofactor>
</comment>
<reference evidence="13" key="1">
    <citation type="submission" date="2018-02" db="EMBL/GenBank/DDBJ databases">
        <authorList>
            <person name="Cohen D.B."/>
            <person name="Kent A.D."/>
        </authorList>
    </citation>
    <scope>NUCLEOTIDE SEQUENCE</scope>
</reference>
<evidence type="ECO:0000256" key="2">
    <source>
        <dbReference type="ARBA" id="ARBA00001946"/>
    </source>
</evidence>
<evidence type="ECO:0000256" key="7">
    <source>
        <dbReference type="ARBA" id="ARBA00022842"/>
    </source>
</evidence>
<keyword evidence="8 9" id="KW-0694">RNA-binding</keyword>
<feature type="domain" description="RNase III" evidence="12">
    <location>
        <begin position="17"/>
        <end position="164"/>
    </location>
</feature>
<dbReference type="GO" id="GO:0005737">
    <property type="term" value="C:cytoplasm"/>
    <property type="evidence" value="ECO:0007669"/>
    <property type="project" value="TreeGrafter"/>
</dbReference>
<feature type="domain" description="DRBM" evidence="11">
    <location>
        <begin position="190"/>
        <end position="253"/>
    </location>
</feature>
<dbReference type="PROSITE" id="PS50137">
    <property type="entry name" value="DS_RBD"/>
    <property type="match status" value="2"/>
</dbReference>
<dbReference type="FunFam" id="1.10.1520.10:FF:000004">
    <property type="entry name" value="Endoribonuclease dicer-like 1"/>
    <property type="match status" value="1"/>
</dbReference>
<evidence type="ECO:0000259" key="11">
    <source>
        <dbReference type="PROSITE" id="PS50137"/>
    </source>
</evidence>
<dbReference type="InterPro" id="IPR011907">
    <property type="entry name" value="RNase_III"/>
</dbReference>